<dbReference type="SUPFAM" id="SSF49373">
    <property type="entry name" value="Invasin/intimin cell-adhesion fragments"/>
    <property type="match status" value="3"/>
</dbReference>
<feature type="domain" description="BIG2" evidence="2">
    <location>
        <begin position="643"/>
        <end position="721"/>
    </location>
</feature>
<dbReference type="SMART" id="SM00635">
    <property type="entry name" value="BID_2"/>
    <property type="match status" value="3"/>
</dbReference>
<evidence type="ECO:0000313" key="3">
    <source>
        <dbReference type="EMBL" id="MSS14415.1"/>
    </source>
</evidence>
<sequence>MRRTSAAMSRTVQVVFRGDGMGMRNRNRFAAVVLALVMAASQGTLATAAEVTVPAQESIAAQAASGNGTAADGSGETAAKAETGNPALATGKASDSEKGCADTGNGQSDADASSASENGQAETSQTASSQAEASQTDPSQIEAGQAAVSQTESGQAASGQTESGQAAVSQTESGQTASDQMEAEPAATGQTETAQLDERKLAEEPAKVQGEVKLTASIDGQTPNYGGRSDAMIVWADRGAADGTKLTLRAEAANLSKNASVTFSWTSNTSTEIIDRLSGAQPKEDGGSVSDTAETTLKEGVYAYFCTVTVAGEADEKRNQDYTFAYIVRDPLQIDTKDTSLHVSPKIATVAGSGTAQMEIKGSLKLFEDELGTDWNPTDEYDSWDTKKVSSNANSVLTTATLKGIDDPSCTVTCRLWSKYSPDAVYGARTVTFTIDTVNHTYGDWKVTKDATVWAAGEREHVCTVCGYKETESVPKLTPTISANMTSVPVQAGKTTDKFCVTLANGDYIQKWESSDRKILTVSGKFNGTCTIRARKKGRATITATAASGLQITALVKVQKGIVKTRAIAGLPSTVSLKKGQRVRLNPVLSPLTSQNPVTYKSSSTKIATVSRTGRIRGVAPGRCKVTVTSGKASVKVTVTVTGVDAVAIRNVRTAYTLKKGRKRQLYPKLTPANATSRIRYKSSNKKVVTVSSTGKLTAKRKGTATITVRAVNLESASIIRQVTVTVR</sequence>
<feature type="domain" description="BIG2" evidence="2">
    <location>
        <begin position="564"/>
        <end position="640"/>
    </location>
</feature>
<dbReference type="AlphaFoldDB" id="A0A6L5X480"/>
<comment type="caution">
    <text evidence="3">The sequence shown here is derived from an EMBL/GenBank/DDBJ whole genome shotgun (WGS) entry which is preliminary data.</text>
</comment>
<organism evidence="3 4">
    <name type="scientific">Porcincola intestinalis</name>
    <dbReference type="NCBI Taxonomy" id="2606632"/>
    <lineage>
        <taxon>Bacteria</taxon>
        <taxon>Bacillati</taxon>
        <taxon>Bacillota</taxon>
        <taxon>Clostridia</taxon>
        <taxon>Lachnospirales</taxon>
        <taxon>Lachnospiraceae</taxon>
        <taxon>Porcincola</taxon>
    </lineage>
</organism>
<reference evidence="3 4" key="1">
    <citation type="submission" date="2019-08" db="EMBL/GenBank/DDBJ databases">
        <title>In-depth cultivation of the pig gut microbiome towards novel bacterial diversity and tailored functional studies.</title>
        <authorList>
            <person name="Wylensek D."/>
            <person name="Hitch T.C.A."/>
            <person name="Clavel T."/>
        </authorList>
    </citation>
    <scope>NUCLEOTIDE SEQUENCE [LARGE SCALE GENOMIC DNA]</scope>
    <source>
        <strain evidence="3 4">Oil+RF-744-WCA-WT-11</strain>
    </source>
</reference>
<evidence type="ECO:0000256" key="1">
    <source>
        <dbReference type="SAM" id="MobiDB-lite"/>
    </source>
</evidence>
<dbReference type="EMBL" id="VULZ01000004">
    <property type="protein sequence ID" value="MSS14415.1"/>
    <property type="molecule type" value="Genomic_DNA"/>
</dbReference>
<evidence type="ECO:0000313" key="4">
    <source>
        <dbReference type="Proteomes" id="UP000481852"/>
    </source>
</evidence>
<feature type="compositionally biased region" description="Polar residues" evidence="1">
    <location>
        <begin position="147"/>
        <end position="179"/>
    </location>
</feature>
<evidence type="ECO:0000259" key="2">
    <source>
        <dbReference type="SMART" id="SM00635"/>
    </source>
</evidence>
<dbReference type="Pfam" id="PF02368">
    <property type="entry name" value="Big_2"/>
    <property type="match status" value="2"/>
</dbReference>
<dbReference type="Gene3D" id="2.60.40.1080">
    <property type="match status" value="3"/>
</dbReference>
<dbReference type="InterPro" id="IPR003343">
    <property type="entry name" value="Big_2"/>
</dbReference>
<proteinExistence type="predicted"/>
<keyword evidence="4" id="KW-1185">Reference proteome</keyword>
<feature type="domain" description="BIG2" evidence="2">
    <location>
        <begin position="475"/>
        <end position="556"/>
    </location>
</feature>
<dbReference type="InterPro" id="IPR008964">
    <property type="entry name" value="Invasin/intimin_cell_adhesion"/>
</dbReference>
<name>A0A6L5X480_9FIRM</name>
<protein>
    <recommendedName>
        <fullName evidence="2">BIG2 domain-containing protein</fullName>
    </recommendedName>
</protein>
<gene>
    <name evidence="3" type="ORF">FYJ35_05060</name>
</gene>
<accession>A0A6L5X480</accession>
<feature type="compositionally biased region" description="Polar residues" evidence="1">
    <location>
        <begin position="104"/>
        <end position="119"/>
    </location>
</feature>
<dbReference type="Proteomes" id="UP000481852">
    <property type="component" value="Unassembled WGS sequence"/>
</dbReference>
<feature type="region of interest" description="Disordered" evidence="1">
    <location>
        <begin position="64"/>
        <end position="198"/>
    </location>
</feature>
<feature type="compositionally biased region" description="Low complexity" evidence="1">
    <location>
        <begin position="120"/>
        <end position="136"/>
    </location>
</feature>